<keyword evidence="1" id="KW-1133">Transmembrane helix</keyword>
<keyword evidence="1" id="KW-0812">Transmembrane</keyword>
<evidence type="ECO:0000313" key="2">
    <source>
        <dbReference type="EMBL" id="GAA1823176.1"/>
    </source>
</evidence>
<dbReference type="EMBL" id="BAAALT010000198">
    <property type="protein sequence ID" value="GAA1823176.1"/>
    <property type="molecule type" value="Genomic_DNA"/>
</dbReference>
<dbReference type="Proteomes" id="UP001500218">
    <property type="component" value="Unassembled WGS sequence"/>
</dbReference>
<evidence type="ECO:0008006" key="4">
    <source>
        <dbReference type="Google" id="ProtNLM"/>
    </source>
</evidence>
<proteinExistence type="predicted"/>
<gene>
    <name evidence="2" type="ORF">GCM10009682_49400</name>
</gene>
<keyword evidence="1" id="KW-0472">Membrane</keyword>
<name>A0ABN2MFJ1_9ACTN</name>
<evidence type="ECO:0000313" key="3">
    <source>
        <dbReference type="Proteomes" id="UP001500218"/>
    </source>
</evidence>
<feature type="transmembrane region" description="Helical" evidence="1">
    <location>
        <begin position="40"/>
        <end position="64"/>
    </location>
</feature>
<organism evidence="2 3">
    <name type="scientific">Luedemannella flava</name>
    <dbReference type="NCBI Taxonomy" id="349316"/>
    <lineage>
        <taxon>Bacteria</taxon>
        <taxon>Bacillati</taxon>
        <taxon>Actinomycetota</taxon>
        <taxon>Actinomycetes</taxon>
        <taxon>Micromonosporales</taxon>
        <taxon>Micromonosporaceae</taxon>
        <taxon>Luedemannella</taxon>
    </lineage>
</organism>
<accession>A0ABN2MFJ1</accession>
<comment type="caution">
    <text evidence="2">The sequence shown here is derived from an EMBL/GenBank/DDBJ whole genome shotgun (WGS) entry which is preliminary data.</text>
</comment>
<reference evidence="2 3" key="1">
    <citation type="journal article" date="2019" name="Int. J. Syst. Evol. Microbiol.">
        <title>The Global Catalogue of Microorganisms (GCM) 10K type strain sequencing project: providing services to taxonomists for standard genome sequencing and annotation.</title>
        <authorList>
            <consortium name="The Broad Institute Genomics Platform"/>
            <consortium name="The Broad Institute Genome Sequencing Center for Infectious Disease"/>
            <person name="Wu L."/>
            <person name="Ma J."/>
        </authorList>
    </citation>
    <scope>NUCLEOTIDE SEQUENCE [LARGE SCALE GENOMIC DNA]</scope>
    <source>
        <strain evidence="2 3">JCM 13250</strain>
    </source>
</reference>
<evidence type="ECO:0000256" key="1">
    <source>
        <dbReference type="SAM" id="Phobius"/>
    </source>
</evidence>
<keyword evidence="3" id="KW-1185">Reference proteome</keyword>
<feature type="transmembrane region" description="Helical" evidence="1">
    <location>
        <begin position="12"/>
        <end position="34"/>
    </location>
</feature>
<protein>
    <recommendedName>
        <fullName evidence="4">Photosystem I assembly protein Ycf4</fullName>
    </recommendedName>
</protein>
<sequence length="158" mass="17541">MRRATFDRSDKTGLVGAVLWLHIMCCGLPAVPLMLLPNTIMPWAVAGYGALVLGSLLLIVTMVWRSETRRSGRLIIEITREGVRFGDDEPTVPWEDMVCVGGGRSRHTMHGAYHTERSYLTYRTPDGEVSRGIPNTVSLGDIRQAIERLKPGDPLPLE</sequence>